<dbReference type="AlphaFoldDB" id="A0A227KK47"/>
<reference evidence="2" key="1">
    <citation type="submission" date="2017-05" db="EMBL/GenBank/DDBJ databases">
        <title>Improved OligoMM genomes.</title>
        <authorList>
            <person name="Garzetti D."/>
        </authorList>
    </citation>
    <scope>NUCLEOTIDE SEQUENCE [LARGE SCALE GENOMIC DNA]</scope>
    <source>
        <strain evidence="2">YL45</strain>
    </source>
</reference>
<gene>
    <name evidence="1" type="ORF">ADH67_09015</name>
</gene>
<proteinExistence type="predicted"/>
<evidence type="ECO:0000313" key="2">
    <source>
        <dbReference type="Proteomes" id="UP000214610"/>
    </source>
</evidence>
<comment type="caution">
    <text evidence="1">The sequence shown here is derived from an EMBL/GenBank/DDBJ whole genome shotgun (WGS) entry which is preliminary data.</text>
</comment>
<dbReference type="RefSeq" id="WP_066594383.1">
    <property type="nucleotide sequence ID" value="NZ_CAJTBZ010000010.1"/>
</dbReference>
<sequence length="87" mass="9967">MDPISDKSVEQVMSRLPPQARTALHVMSEMQNREPEDVLRDEIKKYIEGRIPAIDLEGIVHGIKDKAYTAGYLVGSLRKFARNWNSR</sequence>
<dbReference type="EMBL" id="NHMP01000005">
    <property type="protein sequence ID" value="OXE47288.1"/>
    <property type="molecule type" value="Genomic_DNA"/>
</dbReference>
<keyword evidence="2" id="KW-1185">Reference proteome</keyword>
<protein>
    <submittedName>
        <fullName evidence="1">Uncharacterized protein</fullName>
    </submittedName>
</protein>
<dbReference type="Proteomes" id="UP000214610">
    <property type="component" value="Unassembled WGS sequence"/>
</dbReference>
<organism evidence="1 2">
    <name type="scientific">Turicimonas muris</name>
    <dbReference type="NCBI Taxonomy" id="1796652"/>
    <lineage>
        <taxon>Bacteria</taxon>
        <taxon>Pseudomonadati</taxon>
        <taxon>Pseudomonadota</taxon>
        <taxon>Betaproteobacteria</taxon>
        <taxon>Burkholderiales</taxon>
        <taxon>Sutterellaceae</taxon>
        <taxon>Turicimonas</taxon>
    </lineage>
</organism>
<dbReference type="GeneID" id="78362247"/>
<accession>A0A227KK47</accession>
<name>A0A227KK47_9BURK</name>
<evidence type="ECO:0000313" key="1">
    <source>
        <dbReference type="EMBL" id="OXE47288.1"/>
    </source>
</evidence>